<proteinExistence type="predicted"/>
<comment type="caution">
    <text evidence="1">The sequence shown here is derived from an EMBL/GenBank/DDBJ whole genome shotgun (WGS) entry which is preliminary data.</text>
</comment>
<evidence type="ECO:0000313" key="2">
    <source>
        <dbReference type="Proteomes" id="UP000652681"/>
    </source>
</evidence>
<reference evidence="1" key="1">
    <citation type="submission" date="2020-09" db="EMBL/GenBank/DDBJ databases">
        <title>Taishania pollutisoli gen. nov., sp. nov., Isolated from Tetrabromobisphenol A-Contaminated Soil.</title>
        <authorList>
            <person name="Chen Q."/>
        </authorList>
    </citation>
    <scope>NUCLEOTIDE SEQUENCE</scope>
    <source>
        <strain evidence="1">CZZ-1</strain>
    </source>
</reference>
<dbReference type="RefSeq" id="WP_216713285.1">
    <property type="nucleotide sequence ID" value="NZ_JACVEL010000001.1"/>
</dbReference>
<dbReference type="AlphaFoldDB" id="A0A8J6TWL0"/>
<dbReference type="Proteomes" id="UP000652681">
    <property type="component" value="Unassembled WGS sequence"/>
</dbReference>
<evidence type="ECO:0000313" key="1">
    <source>
        <dbReference type="EMBL" id="MBC9811096.1"/>
    </source>
</evidence>
<gene>
    <name evidence="1" type="ORF">H9Y05_01295</name>
</gene>
<organism evidence="1 2">
    <name type="scientific">Taishania pollutisoli</name>
    <dbReference type="NCBI Taxonomy" id="2766479"/>
    <lineage>
        <taxon>Bacteria</taxon>
        <taxon>Pseudomonadati</taxon>
        <taxon>Bacteroidota</taxon>
        <taxon>Flavobacteriia</taxon>
        <taxon>Flavobacteriales</taxon>
        <taxon>Crocinitomicaceae</taxon>
        <taxon>Taishania</taxon>
    </lineage>
</organism>
<dbReference type="EMBL" id="JACVEL010000001">
    <property type="protein sequence ID" value="MBC9811096.1"/>
    <property type="molecule type" value="Genomic_DNA"/>
</dbReference>
<dbReference type="PROSITE" id="PS51257">
    <property type="entry name" value="PROKAR_LIPOPROTEIN"/>
    <property type="match status" value="1"/>
</dbReference>
<name>A0A8J6TWL0_9FLAO</name>
<sequence>MSSLKKFILSTIIPASLFLITACKKEQLGSSTENSPTAKTYQNLSDFFATNKLERMQFVTINNSDFEADTIITNLGTHFFVLKDVFETMDGTPVTGNIDIGFIELYDKKDLLLLGHSNMGYLQNGLTPLISGGQFYISAKQNGQELRLKENHYCYIYHIPAGSNTTPAFLFHRLINEQNQVFWSKAESIEVENGPDYMSVNEYDGAYYTSNNTLGWAGIAHFASMTGAQSPLSLQLPSGHTSENTAVYVSIDGVTSLGELHATQSGIFASVPGYTLPIGTSVHFVIISHTTGTLKAAIVPAMITSNHIQFVQEPEEMSSTELSVLLNSLP</sequence>
<keyword evidence="2" id="KW-1185">Reference proteome</keyword>
<evidence type="ECO:0008006" key="3">
    <source>
        <dbReference type="Google" id="ProtNLM"/>
    </source>
</evidence>
<accession>A0A8J6TWL0</accession>
<protein>
    <recommendedName>
        <fullName evidence="3">Lipoprotein</fullName>
    </recommendedName>
</protein>